<organism evidence="7 8">
    <name type="scientific">Treponema peruense</name>
    <dbReference type="NCBI Taxonomy" id="2787628"/>
    <lineage>
        <taxon>Bacteria</taxon>
        <taxon>Pseudomonadati</taxon>
        <taxon>Spirochaetota</taxon>
        <taxon>Spirochaetia</taxon>
        <taxon>Spirochaetales</taxon>
        <taxon>Treponemataceae</taxon>
        <taxon>Treponema</taxon>
    </lineage>
</organism>
<dbReference type="PANTHER" id="PTHR46577">
    <property type="entry name" value="HTH-TYPE TRANSCRIPTIONAL REGULATORY PROTEIN GABR"/>
    <property type="match status" value="1"/>
</dbReference>
<dbReference type="PANTHER" id="PTHR46577:SF1">
    <property type="entry name" value="HTH-TYPE TRANSCRIPTIONAL REGULATORY PROTEIN GABR"/>
    <property type="match status" value="1"/>
</dbReference>
<dbReference type="InterPro" id="IPR004839">
    <property type="entry name" value="Aminotransferase_I/II_large"/>
</dbReference>
<dbReference type="PROSITE" id="PS50949">
    <property type="entry name" value="HTH_GNTR"/>
    <property type="match status" value="1"/>
</dbReference>
<dbReference type="InterPro" id="IPR000524">
    <property type="entry name" value="Tscrpt_reg_HTH_GntR"/>
</dbReference>
<evidence type="ECO:0000256" key="5">
    <source>
        <dbReference type="ARBA" id="ARBA00023163"/>
    </source>
</evidence>
<dbReference type="InterPro" id="IPR015421">
    <property type="entry name" value="PyrdxlP-dep_Trfase_major"/>
</dbReference>
<keyword evidence="2" id="KW-0663">Pyridoxal phosphate</keyword>
<accession>A0A7T3REC9</accession>
<keyword evidence="7" id="KW-0032">Aminotransferase</keyword>
<dbReference type="AlphaFoldDB" id="A0A7T3REC9"/>
<evidence type="ECO:0000256" key="3">
    <source>
        <dbReference type="ARBA" id="ARBA00023015"/>
    </source>
</evidence>
<evidence type="ECO:0000256" key="2">
    <source>
        <dbReference type="ARBA" id="ARBA00022898"/>
    </source>
</evidence>
<dbReference type="InterPro" id="IPR015424">
    <property type="entry name" value="PyrdxlP-dep_Trfase"/>
</dbReference>
<feature type="domain" description="HTH gntR-type" evidence="6">
    <location>
        <begin position="12"/>
        <end position="80"/>
    </location>
</feature>
<dbReference type="Gene3D" id="3.40.640.10">
    <property type="entry name" value="Type I PLP-dependent aspartate aminotransferase-like (Major domain)"/>
    <property type="match status" value="1"/>
</dbReference>
<keyword evidence="4" id="KW-0238">DNA-binding</keyword>
<dbReference type="InterPro" id="IPR036390">
    <property type="entry name" value="WH_DNA-bd_sf"/>
</dbReference>
<dbReference type="GO" id="GO:0030170">
    <property type="term" value="F:pyridoxal phosphate binding"/>
    <property type="evidence" value="ECO:0007669"/>
    <property type="project" value="InterPro"/>
</dbReference>
<dbReference type="EMBL" id="CP064936">
    <property type="protein sequence ID" value="QQA01597.1"/>
    <property type="molecule type" value="Genomic_DNA"/>
</dbReference>
<keyword evidence="8" id="KW-1185">Reference proteome</keyword>
<dbReference type="SUPFAM" id="SSF53383">
    <property type="entry name" value="PLP-dependent transferases"/>
    <property type="match status" value="1"/>
</dbReference>
<reference evidence="7 8" key="1">
    <citation type="submission" date="2020-11" db="EMBL/GenBank/DDBJ databases">
        <title>Treponema Peruensis nv. sp., first commensal Treponema isolated from human feces.</title>
        <authorList>
            <person name="Belkhou C."/>
            <person name="Raes J."/>
        </authorList>
    </citation>
    <scope>NUCLEOTIDE SEQUENCE [LARGE SCALE GENOMIC DNA]</scope>
    <source>
        <strain evidence="7 8">RCC2812</strain>
    </source>
</reference>
<gene>
    <name evidence="7" type="ORF">IWA51_02995</name>
</gene>
<keyword evidence="5" id="KW-0804">Transcription</keyword>
<dbReference type="SUPFAM" id="SSF46785">
    <property type="entry name" value="Winged helix' DNA-binding domain"/>
    <property type="match status" value="1"/>
</dbReference>
<evidence type="ECO:0000313" key="7">
    <source>
        <dbReference type="EMBL" id="QQA01597.1"/>
    </source>
</evidence>
<dbReference type="Proteomes" id="UP000595224">
    <property type="component" value="Chromosome"/>
</dbReference>
<dbReference type="InterPro" id="IPR036388">
    <property type="entry name" value="WH-like_DNA-bd_sf"/>
</dbReference>
<evidence type="ECO:0000259" key="6">
    <source>
        <dbReference type="PROSITE" id="PS50949"/>
    </source>
</evidence>
<dbReference type="InterPro" id="IPR051446">
    <property type="entry name" value="HTH_trans_reg/aminotransferase"/>
</dbReference>
<dbReference type="GO" id="GO:0008483">
    <property type="term" value="F:transaminase activity"/>
    <property type="evidence" value="ECO:0007669"/>
    <property type="project" value="UniProtKB-KW"/>
</dbReference>
<evidence type="ECO:0000256" key="4">
    <source>
        <dbReference type="ARBA" id="ARBA00023125"/>
    </source>
</evidence>
<sequence>MLTYAIDRDGTLPMYRKLYELIKTDILRGNLAAGQKLPSRRALAGNLGLGVSTVENAYSLLEDEGYICSQPQRGFFVADITAAVSHTTGARTSVPQKHPSSAAQNLYADFSANRTSADDFPFSVWAKIVRTVLSENRDELMTPSPAAGTLELRTAIAEHLCAFRGMNIDPLCIVVGAGTEYLYGLLIQLLGFEKKYALENPGYSKIQKIYSSYGVCCKTLDMDESGIKIDALKETGTEVVHVSPSHHFPLGLVMPVSRRYELLSWSSQQNGRYIVEDDYDGEFRFTGKPLPTLKSIDALGNVIYMNTFTKTLASTIRISYMVLPPQLMEEFNRRLGFYSCTVPAFEQYALARFMKGGFFEKHINRMRKAYRTKRDLLIEGLEKNSLHGGIKILEENAGLHFLARFDLICTDQEFRQKLLEHGIKMEPLSSYYENPPAVAEHYFVISYSSVPCERIAGCAELIAKTFTQCRRT</sequence>
<evidence type="ECO:0000256" key="1">
    <source>
        <dbReference type="ARBA" id="ARBA00005384"/>
    </source>
</evidence>
<keyword evidence="3" id="KW-0805">Transcription regulation</keyword>
<dbReference type="SMART" id="SM00345">
    <property type="entry name" value="HTH_GNTR"/>
    <property type="match status" value="1"/>
</dbReference>
<evidence type="ECO:0000313" key="8">
    <source>
        <dbReference type="Proteomes" id="UP000595224"/>
    </source>
</evidence>
<dbReference type="CDD" id="cd07377">
    <property type="entry name" value="WHTH_GntR"/>
    <property type="match status" value="1"/>
</dbReference>
<dbReference type="Gene3D" id="1.10.10.10">
    <property type="entry name" value="Winged helix-like DNA-binding domain superfamily/Winged helix DNA-binding domain"/>
    <property type="match status" value="1"/>
</dbReference>
<dbReference type="CDD" id="cd00609">
    <property type="entry name" value="AAT_like"/>
    <property type="match status" value="1"/>
</dbReference>
<dbReference type="GO" id="GO:0003700">
    <property type="term" value="F:DNA-binding transcription factor activity"/>
    <property type="evidence" value="ECO:0007669"/>
    <property type="project" value="InterPro"/>
</dbReference>
<comment type="similarity">
    <text evidence="1">In the C-terminal section; belongs to the class-I pyridoxal-phosphate-dependent aminotransferase family.</text>
</comment>
<dbReference type="RefSeq" id="WP_198443135.1">
    <property type="nucleotide sequence ID" value="NZ_CBCSHE010000011.1"/>
</dbReference>
<dbReference type="GO" id="GO:0003677">
    <property type="term" value="F:DNA binding"/>
    <property type="evidence" value="ECO:0007669"/>
    <property type="project" value="UniProtKB-KW"/>
</dbReference>
<protein>
    <submittedName>
        <fullName evidence="7">PLP-dependent aminotransferase family protein</fullName>
    </submittedName>
</protein>
<name>A0A7T3REC9_9SPIR</name>
<proteinExistence type="inferred from homology"/>
<dbReference type="Pfam" id="PF00155">
    <property type="entry name" value="Aminotran_1_2"/>
    <property type="match status" value="1"/>
</dbReference>
<dbReference type="Pfam" id="PF00392">
    <property type="entry name" value="GntR"/>
    <property type="match status" value="1"/>
</dbReference>
<keyword evidence="7" id="KW-0808">Transferase</keyword>
<dbReference type="KEGG" id="tper:IWA51_02995"/>